<dbReference type="AlphaFoldDB" id="A0A0D2KIW4"/>
<reference evidence="3" key="1">
    <citation type="submission" date="2014-04" db="EMBL/GenBank/DDBJ databases">
        <title>Evolutionary Origins and Diversification of the Mycorrhizal Mutualists.</title>
        <authorList>
            <consortium name="DOE Joint Genome Institute"/>
            <consortium name="Mycorrhizal Genomics Consortium"/>
            <person name="Kohler A."/>
            <person name="Kuo A."/>
            <person name="Nagy L.G."/>
            <person name="Floudas D."/>
            <person name="Copeland A."/>
            <person name="Barry K.W."/>
            <person name="Cichocki N."/>
            <person name="Veneault-Fourrey C."/>
            <person name="LaButti K."/>
            <person name="Lindquist E.A."/>
            <person name="Lipzen A."/>
            <person name="Lundell T."/>
            <person name="Morin E."/>
            <person name="Murat C."/>
            <person name="Riley R."/>
            <person name="Ohm R."/>
            <person name="Sun H."/>
            <person name="Tunlid A."/>
            <person name="Henrissat B."/>
            <person name="Grigoriev I.V."/>
            <person name="Hibbett D.S."/>
            <person name="Martin F."/>
        </authorList>
    </citation>
    <scope>NUCLEOTIDE SEQUENCE [LARGE SCALE GENOMIC DNA]</scope>
    <source>
        <strain evidence="3">FD-334 SS-4</strain>
    </source>
</reference>
<dbReference type="OMA" id="NIFREEN"/>
<gene>
    <name evidence="2" type="ORF">HYPSUDRAFT_150196</name>
</gene>
<keyword evidence="3" id="KW-1185">Reference proteome</keyword>
<feature type="compositionally biased region" description="Acidic residues" evidence="1">
    <location>
        <begin position="1120"/>
        <end position="1147"/>
    </location>
</feature>
<feature type="region of interest" description="Disordered" evidence="1">
    <location>
        <begin position="127"/>
        <end position="150"/>
    </location>
</feature>
<evidence type="ECO:0000313" key="2">
    <source>
        <dbReference type="EMBL" id="KJA14592.1"/>
    </source>
</evidence>
<dbReference type="Pfam" id="PF18759">
    <property type="entry name" value="Plavaka"/>
    <property type="match status" value="1"/>
</dbReference>
<feature type="compositionally biased region" description="Basic and acidic residues" evidence="1">
    <location>
        <begin position="751"/>
        <end position="763"/>
    </location>
</feature>
<dbReference type="Proteomes" id="UP000054270">
    <property type="component" value="Unassembled WGS sequence"/>
</dbReference>
<dbReference type="InterPro" id="IPR041078">
    <property type="entry name" value="Plavaka"/>
</dbReference>
<evidence type="ECO:0000256" key="1">
    <source>
        <dbReference type="SAM" id="MobiDB-lite"/>
    </source>
</evidence>
<evidence type="ECO:0000313" key="3">
    <source>
        <dbReference type="Proteomes" id="UP000054270"/>
    </source>
</evidence>
<dbReference type="OrthoDB" id="2687259at2759"/>
<feature type="region of interest" description="Disordered" evidence="1">
    <location>
        <begin position="629"/>
        <end position="670"/>
    </location>
</feature>
<feature type="region of interest" description="Disordered" evidence="1">
    <location>
        <begin position="1"/>
        <end position="26"/>
    </location>
</feature>
<proteinExistence type="predicted"/>
<name>A0A0D2KIW4_HYPSF</name>
<feature type="region of interest" description="Disordered" evidence="1">
    <location>
        <begin position="1041"/>
        <end position="1147"/>
    </location>
</feature>
<feature type="region of interest" description="Disordered" evidence="1">
    <location>
        <begin position="751"/>
        <end position="771"/>
    </location>
</feature>
<feature type="compositionally biased region" description="Polar residues" evidence="1">
    <location>
        <begin position="1"/>
        <end position="22"/>
    </location>
</feature>
<feature type="compositionally biased region" description="Polar residues" evidence="1">
    <location>
        <begin position="653"/>
        <end position="664"/>
    </location>
</feature>
<feature type="non-terminal residue" evidence="2">
    <location>
        <position position="1"/>
    </location>
</feature>
<feature type="compositionally biased region" description="Basic and acidic residues" evidence="1">
    <location>
        <begin position="1059"/>
        <end position="1097"/>
    </location>
</feature>
<dbReference type="STRING" id="945553.A0A0D2KIW4"/>
<organism evidence="2 3">
    <name type="scientific">Hypholoma sublateritium (strain FD-334 SS-4)</name>
    <dbReference type="NCBI Taxonomy" id="945553"/>
    <lineage>
        <taxon>Eukaryota</taxon>
        <taxon>Fungi</taxon>
        <taxon>Dikarya</taxon>
        <taxon>Basidiomycota</taxon>
        <taxon>Agaricomycotina</taxon>
        <taxon>Agaricomycetes</taxon>
        <taxon>Agaricomycetidae</taxon>
        <taxon>Agaricales</taxon>
        <taxon>Agaricineae</taxon>
        <taxon>Strophariaceae</taxon>
        <taxon>Hypholoma</taxon>
    </lineage>
</organism>
<dbReference type="EMBL" id="KN817673">
    <property type="protein sequence ID" value="KJA14592.1"/>
    <property type="molecule type" value="Genomic_DNA"/>
</dbReference>
<feature type="compositionally biased region" description="Acidic residues" evidence="1">
    <location>
        <begin position="1098"/>
        <end position="1114"/>
    </location>
</feature>
<sequence length="1147" mass="131066">ETVTTTSNSFGLYRQYPNNPTHNPDDTIGLQDLADGTAPKAINETQSSSISRLSVIPDDRTSNAQSYFPFANSTIFGLMNWMWTGSAMKSIGEMKNLINFLKSDKFKKEDLENFDIRAETAKFDKYLDGSSSSRPSQSTQSQVSPPKDGWHESEVHILVPDLRPHKKEEIPMFTVPGLLHRSIVEIIKATFSDPASRFFHYTPFKSFWKSNVEGSEAQTQRIYDELYTCDAMFDAHEELQKQPNEPGCTLERVVAGMMLWSDSTHLASFGTASLWPIYLYFGNQSKYVRGKPKAGACHHLAYLPKLPSNFWDFYFALTGDGPPEEVLTHCRRELMHAVWTLLLDKEFMYAYEHGIVIECPDGVSRRFYPRIFTYSADYPEKILLATIRNFGLCPCPRCLVPKDKIPDVGKVYDDRRRNTTSRIDGTARNFDINTARKFIYENGEGVKSAAVERVLRDKSYVPTNNAFSSLLRFGFNFFQMLVPDFMHEFELGIWRALFVHLVRIIVSEGKIQEFNKRYRQIPTFGRSTIRKFSQNASGMKKMAARNYEDLLQCAIPVFDGLLSPEHDKVVLSLLFTVAEWHALAKLRMHTDSTLAWLQECTANLGTQLRRFQSYTCSFFDTRELPSEEAARSRKVKKAGSSAKPSTKEPHPTRNANQDPPSNNELKTPKTLPKKKLFNLVMIKLHALGDYVNTIKLFGTSDSYSTQPGELEHRRVKKYYARTNKNSATRQITRLERREHVLLHRTQLKKGEEKQTDFTTEKAGSKRRKVKVKAMPSMDFMQSESLPHTPPEYHHHISTSRNFPIHIQNLLDATSDDDPAIKLQEHILARILHPTWSGDGNEYSNEERSKVFFVNERLYRHKVMRINYTTYDVRLGQDSVNARNHADIMVLSRTDEDHPFEYGRIISIFHTDVVIKTKEARIAPTPISKEVLWVRWYKRDTSHQAGFKKKRLHRLHFLPCNDPAAFGFLHPDEVIRAVHLIPAFRYGKSSNIFSGESLGRAPGESNDWKYFYVNIFVDRDMYMRFAGGGIGHYKLDLSDARLSEQSPNNPSEEDNSEPGENDHEPGEDAGKENDSETGKDAANEHDNQPGKGADKECNESEGEDYDSEEASEGGEESERGEIDDDELGAEDGEGGFEDHEDDEGYAPL</sequence>
<feature type="compositionally biased region" description="Low complexity" evidence="1">
    <location>
        <begin position="130"/>
        <end position="146"/>
    </location>
</feature>
<accession>A0A0D2KIW4</accession>
<protein>
    <submittedName>
        <fullName evidence="2">Uncharacterized protein</fullName>
    </submittedName>
</protein>